<evidence type="ECO:0000313" key="2">
    <source>
        <dbReference type="EMBL" id="GMA32386.1"/>
    </source>
</evidence>
<feature type="compositionally biased region" description="Low complexity" evidence="1">
    <location>
        <begin position="46"/>
        <end position="56"/>
    </location>
</feature>
<accession>A0AA37XFS1</accession>
<keyword evidence="3" id="KW-1185">Reference proteome</keyword>
<feature type="region of interest" description="Disordered" evidence="1">
    <location>
        <begin position="186"/>
        <end position="209"/>
    </location>
</feature>
<feature type="region of interest" description="Disordered" evidence="1">
    <location>
        <begin position="1"/>
        <end position="87"/>
    </location>
</feature>
<organism evidence="2 3">
    <name type="scientific">Litorihabitans aurantiacus</name>
    <dbReference type="NCBI Taxonomy" id="1930061"/>
    <lineage>
        <taxon>Bacteria</taxon>
        <taxon>Bacillati</taxon>
        <taxon>Actinomycetota</taxon>
        <taxon>Actinomycetes</taxon>
        <taxon>Micrococcales</taxon>
        <taxon>Beutenbergiaceae</taxon>
        <taxon>Litorihabitans</taxon>
    </lineage>
</organism>
<evidence type="ECO:0000313" key="3">
    <source>
        <dbReference type="Proteomes" id="UP001157161"/>
    </source>
</evidence>
<gene>
    <name evidence="2" type="ORF">GCM10025875_23780</name>
</gene>
<feature type="compositionally biased region" description="Basic and acidic residues" evidence="1">
    <location>
        <begin position="65"/>
        <end position="87"/>
    </location>
</feature>
<dbReference type="Proteomes" id="UP001157161">
    <property type="component" value="Unassembled WGS sequence"/>
</dbReference>
<dbReference type="EMBL" id="BSUM01000001">
    <property type="protein sequence ID" value="GMA32386.1"/>
    <property type="molecule type" value="Genomic_DNA"/>
</dbReference>
<reference evidence="2" key="2">
    <citation type="submission" date="2023-02" db="EMBL/GenBank/DDBJ databases">
        <authorList>
            <person name="Sun Q."/>
            <person name="Mori K."/>
        </authorList>
    </citation>
    <scope>NUCLEOTIDE SEQUENCE</scope>
    <source>
        <strain evidence="2">NBRC 112290</strain>
    </source>
</reference>
<name>A0AA37XFS1_9MICO</name>
<dbReference type="AlphaFoldDB" id="A0AA37XFS1"/>
<proteinExistence type="predicted"/>
<protein>
    <submittedName>
        <fullName evidence="2">Uncharacterized protein</fullName>
    </submittedName>
</protein>
<reference evidence="2" key="1">
    <citation type="journal article" date="2014" name="Int. J. Syst. Evol. Microbiol.">
        <title>Complete genome sequence of Corynebacterium casei LMG S-19264T (=DSM 44701T), isolated from a smear-ripened cheese.</title>
        <authorList>
            <consortium name="US DOE Joint Genome Institute (JGI-PGF)"/>
            <person name="Walter F."/>
            <person name="Albersmeier A."/>
            <person name="Kalinowski J."/>
            <person name="Ruckert C."/>
        </authorList>
    </citation>
    <scope>NUCLEOTIDE SEQUENCE</scope>
    <source>
        <strain evidence="2">NBRC 112290</strain>
    </source>
</reference>
<evidence type="ECO:0000256" key="1">
    <source>
        <dbReference type="SAM" id="MobiDB-lite"/>
    </source>
</evidence>
<sequence>MRDVAHASRASTTFAASPARMRATASATFARQASGVAAPGEEVTPSGKVSGARAASRGGGGAVGVDRRDPRAAAAAPDEHARDDERAAGGVAVVERERPERDQAGAGQVDVVGHRGALAQPLEPGVGREHAVGAGGVGAGGLAPRDHPVTASHPGRDVVGRGQEVEQIARIGDGVRADLERGNARVLAGRGGRGHRRQPTPARPATPGIAGVCCVTSAAAAPP</sequence>
<comment type="caution">
    <text evidence="2">The sequence shown here is derived from an EMBL/GenBank/DDBJ whole genome shotgun (WGS) entry which is preliminary data.</text>
</comment>